<dbReference type="Proteomes" id="UP000597444">
    <property type="component" value="Unassembled WGS sequence"/>
</dbReference>
<protein>
    <submittedName>
        <fullName evidence="1">Uncharacterized protein</fullName>
    </submittedName>
</protein>
<reference evidence="1" key="1">
    <citation type="submission" date="2020-10" db="EMBL/GenBank/DDBJ databases">
        <title>Taxonomic study of unclassified bacteria belonging to the class Ktedonobacteria.</title>
        <authorList>
            <person name="Yabe S."/>
            <person name="Wang C.M."/>
            <person name="Zheng Y."/>
            <person name="Sakai Y."/>
            <person name="Cavaletti L."/>
            <person name="Monciardini P."/>
            <person name="Donadio S."/>
        </authorList>
    </citation>
    <scope>NUCLEOTIDE SEQUENCE</scope>
    <source>
        <strain evidence="1">ID150040</strain>
    </source>
</reference>
<organism evidence="1 2">
    <name type="scientific">Reticulibacter mediterranei</name>
    <dbReference type="NCBI Taxonomy" id="2778369"/>
    <lineage>
        <taxon>Bacteria</taxon>
        <taxon>Bacillati</taxon>
        <taxon>Chloroflexota</taxon>
        <taxon>Ktedonobacteria</taxon>
        <taxon>Ktedonobacterales</taxon>
        <taxon>Reticulibacteraceae</taxon>
        <taxon>Reticulibacter</taxon>
    </lineage>
</organism>
<dbReference type="AlphaFoldDB" id="A0A8J3IPK5"/>
<dbReference type="RefSeq" id="WP_220210209.1">
    <property type="nucleotide sequence ID" value="NZ_BNJK01000002.1"/>
</dbReference>
<sequence length="138" mass="15050">MTTTPILLFAHFLPTGYHVALRIRSDNAPSLSLSIIHETVTGEAKVYTIMGDGETQPFLVQDNEAVFIVVRDEESRFVASAVFQVATPLIEQLNIVLSPISLVNCHVDQCEFGVLSRAAERALSAVFAHTPEEGAQVL</sequence>
<proteinExistence type="predicted"/>
<dbReference type="EMBL" id="BNJK01000002">
    <property type="protein sequence ID" value="GHO99569.1"/>
    <property type="molecule type" value="Genomic_DNA"/>
</dbReference>
<name>A0A8J3IPK5_9CHLR</name>
<evidence type="ECO:0000313" key="2">
    <source>
        <dbReference type="Proteomes" id="UP000597444"/>
    </source>
</evidence>
<evidence type="ECO:0000313" key="1">
    <source>
        <dbReference type="EMBL" id="GHO99569.1"/>
    </source>
</evidence>
<keyword evidence="2" id="KW-1185">Reference proteome</keyword>
<gene>
    <name evidence="1" type="ORF">KSF_096170</name>
</gene>
<accession>A0A8J3IPK5</accession>
<comment type="caution">
    <text evidence="1">The sequence shown here is derived from an EMBL/GenBank/DDBJ whole genome shotgun (WGS) entry which is preliminary data.</text>
</comment>